<keyword evidence="3" id="KW-1185">Reference proteome</keyword>
<feature type="compositionally biased region" description="Basic residues" evidence="1">
    <location>
        <begin position="104"/>
        <end position="119"/>
    </location>
</feature>
<feature type="region of interest" description="Disordered" evidence="1">
    <location>
        <begin position="70"/>
        <end position="119"/>
    </location>
</feature>
<evidence type="ECO:0000313" key="2">
    <source>
        <dbReference type="EMBL" id="GIX92285.1"/>
    </source>
</evidence>
<sequence length="119" mass="12735">MRCTVKSKNKAQKRNAGEASVPKSKNSESSLHLSSEQSNGRMSDIVRKISASILSSDRRKKPGSLVVEALKKSASSSNIVESGGDGGGASSESSSSVVSEEKVKKKKFFQTLRHRKPKA</sequence>
<evidence type="ECO:0000256" key="1">
    <source>
        <dbReference type="SAM" id="MobiDB-lite"/>
    </source>
</evidence>
<feature type="compositionally biased region" description="Low complexity" evidence="1">
    <location>
        <begin position="23"/>
        <end position="39"/>
    </location>
</feature>
<comment type="caution">
    <text evidence="2">The sequence shown here is derived from an EMBL/GenBank/DDBJ whole genome shotgun (WGS) entry which is preliminary data.</text>
</comment>
<feature type="compositionally biased region" description="Basic residues" evidence="1">
    <location>
        <begin position="1"/>
        <end position="13"/>
    </location>
</feature>
<gene>
    <name evidence="2" type="ORF">CEXT_387031</name>
</gene>
<dbReference type="Proteomes" id="UP001054945">
    <property type="component" value="Unassembled WGS sequence"/>
</dbReference>
<feature type="region of interest" description="Disordered" evidence="1">
    <location>
        <begin position="1"/>
        <end position="44"/>
    </location>
</feature>
<name>A0AAV4P8F3_CAEEX</name>
<organism evidence="2 3">
    <name type="scientific">Caerostris extrusa</name>
    <name type="common">Bark spider</name>
    <name type="synonym">Caerostris bankana</name>
    <dbReference type="NCBI Taxonomy" id="172846"/>
    <lineage>
        <taxon>Eukaryota</taxon>
        <taxon>Metazoa</taxon>
        <taxon>Ecdysozoa</taxon>
        <taxon>Arthropoda</taxon>
        <taxon>Chelicerata</taxon>
        <taxon>Arachnida</taxon>
        <taxon>Araneae</taxon>
        <taxon>Araneomorphae</taxon>
        <taxon>Entelegynae</taxon>
        <taxon>Araneoidea</taxon>
        <taxon>Araneidae</taxon>
        <taxon>Caerostris</taxon>
    </lineage>
</organism>
<accession>A0AAV4P8F3</accession>
<evidence type="ECO:0000313" key="3">
    <source>
        <dbReference type="Proteomes" id="UP001054945"/>
    </source>
</evidence>
<dbReference type="AlphaFoldDB" id="A0AAV4P8F3"/>
<proteinExistence type="predicted"/>
<reference evidence="2 3" key="1">
    <citation type="submission" date="2021-06" db="EMBL/GenBank/DDBJ databases">
        <title>Caerostris extrusa draft genome.</title>
        <authorList>
            <person name="Kono N."/>
            <person name="Arakawa K."/>
        </authorList>
    </citation>
    <scope>NUCLEOTIDE SEQUENCE [LARGE SCALE GENOMIC DNA]</scope>
</reference>
<dbReference type="EMBL" id="BPLR01004114">
    <property type="protein sequence ID" value="GIX92285.1"/>
    <property type="molecule type" value="Genomic_DNA"/>
</dbReference>
<protein>
    <submittedName>
        <fullName evidence="2">Uncharacterized protein</fullName>
    </submittedName>
</protein>